<dbReference type="SUPFAM" id="SSF100950">
    <property type="entry name" value="NagB/RpiA/CoA transferase-like"/>
    <property type="match status" value="1"/>
</dbReference>
<dbReference type="KEGG" id="gba:J421_1857"/>
<proteinExistence type="predicted"/>
<feature type="domain" description="LUD" evidence="1">
    <location>
        <begin position="94"/>
        <end position="194"/>
    </location>
</feature>
<gene>
    <name evidence="2" type="ORF">J421_1857</name>
</gene>
<keyword evidence="3" id="KW-1185">Reference proteome</keyword>
<dbReference type="InterPro" id="IPR024185">
    <property type="entry name" value="FTHF_cligase-like_sf"/>
</dbReference>
<dbReference type="Proteomes" id="UP000019151">
    <property type="component" value="Chromosome"/>
</dbReference>
<dbReference type="AlphaFoldDB" id="W0RE70"/>
<accession>W0RE70</accession>
<dbReference type="PATRIC" id="fig|861299.3.peg.1889"/>
<dbReference type="HOGENOM" id="CLU_090664_2_0_0"/>
<name>W0RE70_9BACT</name>
<dbReference type="Pfam" id="PF02589">
    <property type="entry name" value="LUD_dom"/>
    <property type="match status" value="1"/>
</dbReference>
<evidence type="ECO:0000313" key="3">
    <source>
        <dbReference type="Proteomes" id="UP000019151"/>
    </source>
</evidence>
<dbReference type="STRING" id="861299.J421_1857"/>
<dbReference type="OrthoDB" id="9794157at2"/>
<dbReference type="InParanoid" id="W0RE70"/>
<dbReference type="PANTHER" id="PTHR43682">
    <property type="entry name" value="LACTATE UTILIZATION PROTEIN C"/>
    <property type="match status" value="1"/>
</dbReference>
<dbReference type="eggNOG" id="COG1556">
    <property type="taxonomic scope" value="Bacteria"/>
</dbReference>
<dbReference type="RefSeq" id="WP_025410895.1">
    <property type="nucleotide sequence ID" value="NZ_CP007128.1"/>
</dbReference>
<evidence type="ECO:0000259" key="1">
    <source>
        <dbReference type="Pfam" id="PF02589"/>
    </source>
</evidence>
<dbReference type="InterPro" id="IPR003741">
    <property type="entry name" value="LUD_dom"/>
</dbReference>
<dbReference type="PANTHER" id="PTHR43682:SF1">
    <property type="entry name" value="LACTATE UTILIZATION PROTEIN C"/>
    <property type="match status" value="1"/>
</dbReference>
<protein>
    <submittedName>
        <fullName evidence="2">Lactate utilization protein B/C</fullName>
    </submittedName>
</protein>
<reference evidence="2 3" key="1">
    <citation type="journal article" date="2014" name="Genome Announc.">
        <title>Genome Sequence and Methylome of Soil Bacterium Gemmatirosa kalamazoonensis KBS708T, a Member of the Rarely Cultivated Gemmatimonadetes Phylum.</title>
        <authorList>
            <person name="Debruyn J.M."/>
            <person name="Radosevich M."/>
            <person name="Wommack K.E."/>
            <person name="Polson S.W."/>
            <person name="Hauser L.J."/>
            <person name="Fawaz M.N."/>
            <person name="Korlach J."/>
            <person name="Tsai Y.C."/>
        </authorList>
    </citation>
    <scope>NUCLEOTIDE SEQUENCE [LARGE SCALE GENOMIC DNA]</scope>
    <source>
        <strain evidence="2 3">KBS708</strain>
    </source>
</reference>
<organism evidence="2 3">
    <name type="scientific">Gemmatirosa kalamazoonensis</name>
    <dbReference type="NCBI Taxonomy" id="861299"/>
    <lineage>
        <taxon>Bacteria</taxon>
        <taxon>Pseudomonadati</taxon>
        <taxon>Gemmatimonadota</taxon>
        <taxon>Gemmatimonadia</taxon>
        <taxon>Gemmatimonadales</taxon>
        <taxon>Gemmatimonadaceae</taxon>
        <taxon>Gemmatirosa</taxon>
    </lineage>
</organism>
<evidence type="ECO:0000313" key="2">
    <source>
        <dbReference type="EMBL" id="AHG89394.1"/>
    </source>
</evidence>
<dbReference type="Gene3D" id="3.40.50.10420">
    <property type="entry name" value="NagB/RpiA/CoA transferase-like"/>
    <property type="match status" value="1"/>
</dbReference>
<dbReference type="EMBL" id="CP007128">
    <property type="protein sequence ID" value="AHG89394.1"/>
    <property type="molecule type" value="Genomic_DNA"/>
</dbReference>
<dbReference type="InterPro" id="IPR037171">
    <property type="entry name" value="NagB/RpiA_transferase-like"/>
</dbReference>
<sequence>MSHSSTRDAILRAVRAARPAAVPLPDHPAFPIPDGDLGARFADAARGAGAHVVEGARADTNRLARAVYPQAGKVVSTLSGVPGSEPLPADPHDLADTDLFVCEGAFGVAENGAVWLPASRLGGHARAAAFLATRVAIVLDRRAIVADLHAAYARLDLTAEPFGAFIAGPSKTADIEQSLVVGAHGPKSLTVVLVTES</sequence>